<dbReference type="EMBL" id="FNVS01000023">
    <property type="protein sequence ID" value="SEG24006.1"/>
    <property type="molecule type" value="Genomic_DNA"/>
</dbReference>
<evidence type="ECO:0000313" key="3">
    <source>
        <dbReference type="Proteomes" id="UP000236725"/>
    </source>
</evidence>
<feature type="chain" id="PRO_5034079090" description="Outer membrane protein beta-barrel domain-containing protein" evidence="1">
    <location>
        <begin position="24"/>
        <end position="248"/>
    </location>
</feature>
<dbReference type="AlphaFoldDB" id="A0A8G2BYT9"/>
<dbReference type="Gene3D" id="2.40.160.170">
    <property type="match status" value="1"/>
</dbReference>
<evidence type="ECO:0000313" key="2">
    <source>
        <dbReference type="EMBL" id="SEG24006.1"/>
    </source>
</evidence>
<comment type="caution">
    <text evidence="2">The sequence shown here is derived from an EMBL/GenBank/DDBJ whole genome shotgun (WGS) entry which is preliminary data.</text>
</comment>
<evidence type="ECO:0000256" key="1">
    <source>
        <dbReference type="SAM" id="SignalP"/>
    </source>
</evidence>
<name>A0A8G2BYT9_9BACT</name>
<proteinExistence type="predicted"/>
<reference evidence="2 3" key="1">
    <citation type="submission" date="2016-10" db="EMBL/GenBank/DDBJ databases">
        <authorList>
            <person name="Varghese N."/>
            <person name="Submissions S."/>
        </authorList>
    </citation>
    <scope>NUCLEOTIDE SEQUENCE [LARGE SCALE GENOMIC DNA]</scope>
    <source>
        <strain evidence="2 3">DSM 29073</strain>
    </source>
</reference>
<protein>
    <recommendedName>
        <fullName evidence="4">Outer membrane protein beta-barrel domain-containing protein</fullName>
    </recommendedName>
</protein>
<gene>
    <name evidence="2" type="ORF">SAMN05444001_1236</name>
</gene>
<keyword evidence="1" id="KW-0732">Signal</keyword>
<organism evidence="2 3">
    <name type="scientific">Parabacteroides chinchillae</name>
    <dbReference type="NCBI Taxonomy" id="871327"/>
    <lineage>
        <taxon>Bacteria</taxon>
        <taxon>Pseudomonadati</taxon>
        <taxon>Bacteroidota</taxon>
        <taxon>Bacteroidia</taxon>
        <taxon>Bacteroidales</taxon>
        <taxon>Tannerellaceae</taxon>
        <taxon>Parabacteroides</taxon>
    </lineage>
</organism>
<dbReference type="Proteomes" id="UP000236725">
    <property type="component" value="Unassembled WGS sequence"/>
</dbReference>
<keyword evidence="3" id="KW-1185">Reference proteome</keyword>
<sequence length="248" mass="26754">MIRQTLLICFVALMFTVSNTGLAQKELGVFNTMAIGLSASTNGIGVDVATPITPHFALRGGVDFMPGIKFNTDVDVELSGEFAELYPDPTIDLEGGLGRASGNLLVNYYPFKKGTFFITAGAYFAGSKMIKIKGHSDELEEYIDKTGAAGVVVGDYTIPVDKDGNVSGGLKVFGVRPYVGLGFGHAVPQKRVGFMFELGVQFHGTPKVYTDYGDLGTAFEVTDDSFTKIIDKLTVYPVMKFRICGRLL</sequence>
<evidence type="ECO:0008006" key="4">
    <source>
        <dbReference type="Google" id="ProtNLM"/>
    </source>
</evidence>
<feature type="signal peptide" evidence="1">
    <location>
        <begin position="1"/>
        <end position="23"/>
    </location>
</feature>
<accession>A0A8G2BYT9</accession>